<keyword evidence="2" id="KW-0378">Hydrolase</keyword>
<evidence type="ECO:0000313" key="2">
    <source>
        <dbReference type="EMBL" id="MDL5158717.1"/>
    </source>
</evidence>
<dbReference type="Proteomes" id="UP001231924">
    <property type="component" value="Unassembled WGS sequence"/>
</dbReference>
<evidence type="ECO:0000259" key="1">
    <source>
        <dbReference type="Pfam" id="PF00561"/>
    </source>
</evidence>
<dbReference type="EMBL" id="JASVWF010000005">
    <property type="protein sequence ID" value="MDL5158717.1"/>
    <property type="molecule type" value="Genomic_DNA"/>
</dbReference>
<name>A0ABT7MFR0_9PSEU</name>
<dbReference type="RefSeq" id="WP_286055254.1">
    <property type="nucleotide sequence ID" value="NZ_JASVWF010000005.1"/>
</dbReference>
<organism evidence="2 3">
    <name type="scientific">Actinomycetospora termitidis</name>
    <dbReference type="NCBI Taxonomy" id="3053470"/>
    <lineage>
        <taxon>Bacteria</taxon>
        <taxon>Bacillati</taxon>
        <taxon>Actinomycetota</taxon>
        <taxon>Actinomycetes</taxon>
        <taxon>Pseudonocardiales</taxon>
        <taxon>Pseudonocardiaceae</taxon>
        <taxon>Actinomycetospora</taxon>
    </lineage>
</organism>
<sequence>MVTTRHVDIPGLRVHVATAGAGPAVLLLHGWPHTWRLWRDVIDALAVDHFVIAPDLRGIGGTDKPAGGYDLHTLADDAVGLLDALGVGELALVAGIDLGSPVAWMTAVRHRARVARLAVMESLLGRLPGAEEFLAGGPPWWFGFHAVPDLPEAVLAGRTDAYVDWFLRAGTWRGRGVDDDLRSAFLAAYRDPEGLRGGFAHYRALARNAELVAAAAAGILLSQPTLALGGATVGDALARQLAPITPDLRSEVLPECGHIVPADAPAALVERLRALLQVSPTTAGR</sequence>
<protein>
    <submittedName>
        <fullName evidence="2">Alpha/beta hydrolase</fullName>
    </submittedName>
</protein>
<dbReference type="Pfam" id="PF00561">
    <property type="entry name" value="Abhydrolase_1"/>
    <property type="match status" value="1"/>
</dbReference>
<dbReference type="Gene3D" id="3.40.50.1820">
    <property type="entry name" value="alpha/beta hydrolase"/>
    <property type="match status" value="1"/>
</dbReference>
<dbReference type="InterPro" id="IPR029058">
    <property type="entry name" value="AB_hydrolase_fold"/>
</dbReference>
<proteinExistence type="predicted"/>
<comment type="caution">
    <text evidence="2">The sequence shown here is derived from an EMBL/GenBank/DDBJ whole genome shotgun (WGS) entry which is preliminary data.</text>
</comment>
<evidence type="ECO:0000313" key="3">
    <source>
        <dbReference type="Proteomes" id="UP001231924"/>
    </source>
</evidence>
<keyword evidence="3" id="KW-1185">Reference proteome</keyword>
<dbReference type="SUPFAM" id="SSF53474">
    <property type="entry name" value="alpha/beta-Hydrolases"/>
    <property type="match status" value="1"/>
</dbReference>
<dbReference type="GO" id="GO:0016787">
    <property type="term" value="F:hydrolase activity"/>
    <property type="evidence" value="ECO:0007669"/>
    <property type="project" value="UniProtKB-KW"/>
</dbReference>
<reference evidence="2 3" key="1">
    <citation type="submission" date="2023-06" db="EMBL/GenBank/DDBJ databases">
        <title>Actinomycetospora Odt1-22.</title>
        <authorList>
            <person name="Supong K."/>
        </authorList>
    </citation>
    <scope>NUCLEOTIDE SEQUENCE [LARGE SCALE GENOMIC DNA]</scope>
    <source>
        <strain evidence="2 3">Odt1-22</strain>
    </source>
</reference>
<gene>
    <name evidence="2" type="ORF">QRT03_22300</name>
</gene>
<dbReference type="InterPro" id="IPR000073">
    <property type="entry name" value="AB_hydrolase_1"/>
</dbReference>
<feature type="domain" description="AB hydrolase-1" evidence="1">
    <location>
        <begin position="23"/>
        <end position="163"/>
    </location>
</feature>
<accession>A0ABT7MFR0</accession>
<dbReference type="PANTHER" id="PTHR43329">
    <property type="entry name" value="EPOXIDE HYDROLASE"/>
    <property type="match status" value="1"/>
</dbReference>